<dbReference type="InterPro" id="IPR053710">
    <property type="entry name" value="Arylamine_NAT_domain_sf"/>
</dbReference>
<dbReference type="Gene3D" id="3.30.2140.20">
    <property type="match status" value="1"/>
</dbReference>
<organism evidence="3 4">
    <name type="scientific">Celerinatantimonas yamalensis</name>
    <dbReference type="NCBI Taxonomy" id="559956"/>
    <lineage>
        <taxon>Bacteria</taxon>
        <taxon>Pseudomonadati</taxon>
        <taxon>Pseudomonadota</taxon>
        <taxon>Gammaproteobacteria</taxon>
        <taxon>Celerinatantimonadaceae</taxon>
        <taxon>Celerinatantimonas</taxon>
    </lineage>
</organism>
<comment type="caution">
    <text evidence="3">The sequence shown here is derived from an EMBL/GenBank/DDBJ whole genome shotgun (WGS) entry which is preliminary data.</text>
</comment>
<evidence type="ECO:0000256" key="2">
    <source>
        <dbReference type="RuleBase" id="RU003452"/>
    </source>
</evidence>
<dbReference type="PANTHER" id="PTHR11786:SF0">
    <property type="entry name" value="ARYLAMINE N-ACETYLTRANSFERASE 4-RELATED"/>
    <property type="match status" value="1"/>
</dbReference>
<dbReference type="PANTHER" id="PTHR11786">
    <property type="entry name" value="N-HYDROXYARYLAMINE O-ACETYLTRANSFERASE"/>
    <property type="match status" value="1"/>
</dbReference>
<reference evidence="3 4" key="1">
    <citation type="journal article" date="2013" name="Int. J. Syst. Evol. Microbiol.">
        <title>Celerinatantimonas yamalensis sp. nov., a cold-adapted diazotrophic bacterium from a cold permafrost brine.</title>
        <authorList>
            <person name="Shcherbakova V."/>
            <person name="Chuvilskaya N."/>
            <person name="Rivkina E."/>
            <person name="Demidov N."/>
            <person name="Uchaeva V."/>
            <person name="Suetin S."/>
            <person name="Suzina N."/>
            <person name="Gilichinsky D."/>
        </authorList>
    </citation>
    <scope>NUCLEOTIDE SEQUENCE [LARGE SCALE GENOMIC DNA]</scope>
    <source>
        <strain evidence="3 4">C7</strain>
    </source>
</reference>
<gene>
    <name evidence="3" type="ORF">ABUE30_01295</name>
</gene>
<dbReference type="RefSeq" id="WP_408621879.1">
    <property type="nucleotide sequence ID" value="NZ_JBEQCT010000001.1"/>
</dbReference>
<dbReference type="InterPro" id="IPR001447">
    <property type="entry name" value="Arylamine_N-AcTrfase"/>
</dbReference>
<evidence type="ECO:0000313" key="4">
    <source>
        <dbReference type="Proteomes" id="UP001629953"/>
    </source>
</evidence>
<dbReference type="Pfam" id="PF00797">
    <property type="entry name" value="Acetyltransf_2"/>
    <property type="match status" value="1"/>
</dbReference>
<dbReference type="PRINTS" id="PR01543">
    <property type="entry name" value="ANATRNSFRASE"/>
</dbReference>
<comment type="similarity">
    <text evidence="1 2">Belongs to the arylamine N-acetyltransferase family.</text>
</comment>
<keyword evidence="4" id="KW-1185">Reference proteome</keyword>
<name>A0ABW9G2E8_9GAMM</name>
<dbReference type="SUPFAM" id="SSF54001">
    <property type="entry name" value="Cysteine proteinases"/>
    <property type="match status" value="1"/>
</dbReference>
<protein>
    <submittedName>
        <fullName evidence="3">Arylamine N-acetyltransferase</fullName>
    </submittedName>
</protein>
<sequence>MLSQSQQQQYLSYLQQDIQPPSRCYLSALHQAHLQRIAFENLDILRDQPICLNMDQLLDKFICQHRGGLCFELNYAFGLLLKSLGFSVQWLSAEVWDGEQFGSEVDHLFLRLDIDDSAVIADVGFGCSYLTPLQLQMNSEQGTHRLIQQHGYWVWQKRHATQHWQPCYRFRLNEHPIERFYPLLAQCLDETSLFKQRLICSRATPSGRVSIRNNQFTQTQDGVQIKRHIFSQALFESILMEHFGFKLPSGVQLSAFGIDR</sequence>
<proteinExistence type="inferred from homology"/>
<evidence type="ECO:0000256" key="1">
    <source>
        <dbReference type="ARBA" id="ARBA00006547"/>
    </source>
</evidence>
<dbReference type="Proteomes" id="UP001629953">
    <property type="component" value="Unassembled WGS sequence"/>
</dbReference>
<dbReference type="InterPro" id="IPR038765">
    <property type="entry name" value="Papain-like_cys_pep_sf"/>
</dbReference>
<accession>A0ABW9G2E8</accession>
<dbReference type="EMBL" id="JBEQCT010000001">
    <property type="protein sequence ID" value="MFM2483718.1"/>
    <property type="molecule type" value="Genomic_DNA"/>
</dbReference>
<evidence type="ECO:0000313" key="3">
    <source>
        <dbReference type="EMBL" id="MFM2483718.1"/>
    </source>
</evidence>